<protein>
    <submittedName>
        <fullName evidence="1">Uncharacterized protein</fullName>
    </submittedName>
</protein>
<reference evidence="1" key="1">
    <citation type="submission" date="2018-05" db="EMBL/GenBank/DDBJ databases">
        <authorList>
            <person name="Lanie J.A."/>
            <person name="Ng W.-L."/>
            <person name="Kazmierczak K.M."/>
            <person name="Andrzejewski T.M."/>
            <person name="Davidsen T.M."/>
            <person name="Wayne K.J."/>
            <person name="Tettelin H."/>
            <person name="Glass J.I."/>
            <person name="Rusch D."/>
            <person name="Podicherti R."/>
            <person name="Tsui H.-C.T."/>
            <person name="Winkler M.E."/>
        </authorList>
    </citation>
    <scope>NUCLEOTIDE SEQUENCE</scope>
</reference>
<sequence>MQGQIDAVRVINKTVIPYIDDTRKCIMKIESKIKKKWYPSTGHYIFGPDMSESEACNHAEQRAKKNIMRERVQEKLKSQSHLKCLKKEFYLDGEVLKLSAKDSCNTIYMNVQMESEGIQKVKMRLCPK</sequence>
<dbReference type="EMBL" id="UINC01008019">
    <property type="protein sequence ID" value="SVA36119.1"/>
    <property type="molecule type" value="Genomic_DNA"/>
</dbReference>
<dbReference type="AlphaFoldDB" id="A0A381V6W3"/>
<evidence type="ECO:0000313" key="1">
    <source>
        <dbReference type="EMBL" id="SVA36119.1"/>
    </source>
</evidence>
<proteinExistence type="predicted"/>
<gene>
    <name evidence="1" type="ORF">METZ01_LOCUS88973</name>
</gene>
<organism evidence="1">
    <name type="scientific">marine metagenome</name>
    <dbReference type="NCBI Taxonomy" id="408172"/>
    <lineage>
        <taxon>unclassified sequences</taxon>
        <taxon>metagenomes</taxon>
        <taxon>ecological metagenomes</taxon>
    </lineage>
</organism>
<name>A0A381V6W3_9ZZZZ</name>
<accession>A0A381V6W3</accession>